<gene>
    <name evidence="1" type="ORF">DI536_29115</name>
</gene>
<reference evidence="1 2" key="1">
    <citation type="submission" date="2017-08" db="EMBL/GenBank/DDBJ databases">
        <title>Infants hospitalized years apart are colonized by the same room-sourced microbial strains.</title>
        <authorList>
            <person name="Brooks B."/>
            <person name="Olm M.R."/>
            <person name="Firek B.A."/>
            <person name="Baker R."/>
            <person name="Thomas B.C."/>
            <person name="Morowitz M.J."/>
            <person name="Banfield J.F."/>
        </authorList>
    </citation>
    <scope>NUCLEOTIDE SEQUENCE [LARGE SCALE GENOMIC DNA]</scope>
    <source>
        <strain evidence="1">S2_003_000_R2_14</strain>
    </source>
</reference>
<sequence>MEVPAPVGGGTGVTGGGAGGGGGAVEGDAGLAKSAKARVRFKGNERFAIDLAVGLGLPIDQLCKELGQYDCAFFVHGVALGGVEPYGVGLYEPPQQTGATTALAVERVVLSACARRLAADVANPSTALIYRGIPVVDGKLSPVDGPEVRALIADLAQRAWLRDPTADEVESLLALARDIEPSHPTDAAQQWALAACFTVFSSAEAVFY</sequence>
<name>A0A2W5SUM9_9BACT</name>
<evidence type="ECO:0000313" key="1">
    <source>
        <dbReference type="EMBL" id="PZR06999.1"/>
    </source>
</evidence>
<organism evidence="1 2">
    <name type="scientific">Archangium gephyra</name>
    <dbReference type="NCBI Taxonomy" id="48"/>
    <lineage>
        <taxon>Bacteria</taxon>
        <taxon>Pseudomonadati</taxon>
        <taxon>Myxococcota</taxon>
        <taxon>Myxococcia</taxon>
        <taxon>Myxococcales</taxon>
        <taxon>Cystobacterineae</taxon>
        <taxon>Archangiaceae</taxon>
        <taxon>Archangium</taxon>
    </lineage>
</organism>
<comment type="caution">
    <text evidence="1">The sequence shown here is derived from an EMBL/GenBank/DDBJ whole genome shotgun (WGS) entry which is preliminary data.</text>
</comment>
<dbReference type="AlphaFoldDB" id="A0A2W5SUM9"/>
<evidence type="ECO:0000313" key="2">
    <source>
        <dbReference type="Proteomes" id="UP000249061"/>
    </source>
</evidence>
<evidence type="ECO:0008006" key="3">
    <source>
        <dbReference type="Google" id="ProtNLM"/>
    </source>
</evidence>
<accession>A0A2W5SUM9</accession>
<proteinExistence type="predicted"/>
<dbReference type="Proteomes" id="UP000249061">
    <property type="component" value="Unassembled WGS sequence"/>
</dbReference>
<dbReference type="EMBL" id="QFQP01000035">
    <property type="protein sequence ID" value="PZR06999.1"/>
    <property type="molecule type" value="Genomic_DNA"/>
</dbReference>
<protein>
    <recommendedName>
        <fullName evidence="3">DUF1553 domain-containing protein</fullName>
    </recommendedName>
</protein>